<dbReference type="InterPro" id="IPR011701">
    <property type="entry name" value="MFS"/>
</dbReference>
<comment type="subcellular location">
    <subcellularLocation>
        <location evidence="1">Membrane</location>
        <topology evidence="1">Multi-pass membrane protein</topology>
    </subcellularLocation>
</comment>
<proteinExistence type="predicted"/>
<evidence type="ECO:0000256" key="5">
    <source>
        <dbReference type="ARBA" id="ARBA00023136"/>
    </source>
</evidence>
<sequence>MNVDDRLNSLEPRLSWFYIRLLLLIGVSWAIQAAELVLLNFSRVLVTNDIGMGTFALEIFGVSIFVGSMVGGPILGYFADKFGRRIALLVSIVFSLGGLAVSAQAHGDYMLIVGRKITGLGHGGQLSSTFVLVQELAPQLIHGRIVSLLDAFAGIGSLIGLALAYAVAPWLKWRTTYLVVSGLVLYTVVLPFTIPESPRWLASVCRTEEAIDIVKQIERSHIQKKEINVTSVPESSSSIKPSRYKQLVPTIILWTLWAVMALSAYILGTYIPTLVSLFGFNLFATWSSIGVFNIAQVVGSFTAAAVLDTYGPHRSFAVFATLTAVTSIALGHMTWSREIVITVSFLVNALLSACWSCIFTYTPGHFTTAHCSRGMGYVVGFSRFVAVGGCYLSPYMFNVWILSVPVLCWIFGSVLMVMAVGIVPSYSYYALEEEDGDNSCTWTLPMNLESSGVSAEDSTIEAKE</sequence>
<evidence type="ECO:0000313" key="9">
    <source>
        <dbReference type="Proteomes" id="UP001158986"/>
    </source>
</evidence>
<feature type="transmembrane region" description="Helical" evidence="6">
    <location>
        <begin position="339"/>
        <end position="362"/>
    </location>
</feature>
<dbReference type="InterPro" id="IPR036259">
    <property type="entry name" value="MFS_trans_sf"/>
</dbReference>
<feature type="transmembrane region" description="Helical" evidence="6">
    <location>
        <begin position="247"/>
        <end position="271"/>
    </location>
</feature>
<dbReference type="InterPro" id="IPR005829">
    <property type="entry name" value="Sugar_transporter_CS"/>
</dbReference>
<dbReference type="PROSITE" id="PS00216">
    <property type="entry name" value="SUGAR_TRANSPORT_1"/>
    <property type="match status" value="1"/>
</dbReference>
<protein>
    <recommendedName>
        <fullName evidence="7">Major facilitator superfamily (MFS) profile domain-containing protein</fullName>
    </recommendedName>
</protein>
<dbReference type="Gene3D" id="1.20.1250.20">
    <property type="entry name" value="MFS general substrate transporter like domains"/>
    <property type="match status" value="1"/>
</dbReference>
<keyword evidence="9" id="KW-1185">Reference proteome</keyword>
<evidence type="ECO:0000256" key="6">
    <source>
        <dbReference type="SAM" id="Phobius"/>
    </source>
</evidence>
<dbReference type="PANTHER" id="PTHR23511:SF5">
    <property type="entry name" value="MAJOR FACILITATOR-TYPE TRANSPORTER HXNZ-RELATED"/>
    <property type="match status" value="1"/>
</dbReference>
<name>A0ABN8CR94_9STRA</name>
<feature type="domain" description="Major facilitator superfamily (MFS) profile" evidence="7">
    <location>
        <begin position="21"/>
        <end position="436"/>
    </location>
</feature>
<dbReference type="SUPFAM" id="SSF103473">
    <property type="entry name" value="MFS general substrate transporter"/>
    <property type="match status" value="1"/>
</dbReference>
<evidence type="ECO:0000256" key="1">
    <source>
        <dbReference type="ARBA" id="ARBA00004141"/>
    </source>
</evidence>
<keyword evidence="2" id="KW-0813">Transport</keyword>
<feature type="transmembrane region" description="Helical" evidence="6">
    <location>
        <begin position="59"/>
        <end position="79"/>
    </location>
</feature>
<dbReference type="Pfam" id="PF07690">
    <property type="entry name" value="MFS_1"/>
    <property type="match status" value="1"/>
</dbReference>
<evidence type="ECO:0000256" key="4">
    <source>
        <dbReference type="ARBA" id="ARBA00022989"/>
    </source>
</evidence>
<evidence type="ECO:0000256" key="3">
    <source>
        <dbReference type="ARBA" id="ARBA00022692"/>
    </source>
</evidence>
<organism evidence="8 9">
    <name type="scientific">Peronospora belbahrii</name>
    <dbReference type="NCBI Taxonomy" id="622444"/>
    <lineage>
        <taxon>Eukaryota</taxon>
        <taxon>Sar</taxon>
        <taxon>Stramenopiles</taxon>
        <taxon>Oomycota</taxon>
        <taxon>Peronosporomycetes</taxon>
        <taxon>Peronosporales</taxon>
        <taxon>Peronosporaceae</taxon>
        <taxon>Peronospora</taxon>
    </lineage>
</organism>
<reference evidence="8 9" key="1">
    <citation type="submission" date="2021-11" db="EMBL/GenBank/DDBJ databases">
        <authorList>
            <person name="Islam A."/>
            <person name="Islam S."/>
            <person name="Flora M.S."/>
            <person name="Rahman M."/>
            <person name="Ziaur R.M."/>
            <person name="Epstein J.H."/>
            <person name="Hassan M."/>
            <person name="Klassen M."/>
            <person name="Woodard K."/>
            <person name="Webb A."/>
            <person name="Webby R.J."/>
            <person name="El Zowalaty M.E."/>
        </authorList>
    </citation>
    <scope>NUCLEOTIDE SEQUENCE [LARGE SCALE GENOMIC DNA]</scope>
    <source>
        <strain evidence="8">Pbs1</strain>
    </source>
</reference>
<feature type="transmembrane region" description="Helical" evidence="6">
    <location>
        <begin position="21"/>
        <end position="39"/>
    </location>
</feature>
<feature type="transmembrane region" description="Helical" evidence="6">
    <location>
        <begin position="283"/>
        <end position="307"/>
    </location>
</feature>
<evidence type="ECO:0000259" key="7">
    <source>
        <dbReference type="PROSITE" id="PS50850"/>
    </source>
</evidence>
<feature type="transmembrane region" description="Helical" evidence="6">
    <location>
        <begin position="400"/>
        <end position="423"/>
    </location>
</feature>
<keyword evidence="4 6" id="KW-1133">Transmembrane helix</keyword>
<feature type="transmembrane region" description="Helical" evidence="6">
    <location>
        <begin position="316"/>
        <end position="333"/>
    </location>
</feature>
<feature type="transmembrane region" description="Helical" evidence="6">
    <location>
        <begin position="86"/>
        <end position="105"/>
    </location>
</feature>
<dbReference type="Proteomes" id="UP001158986">
    <property type="component" value="Unassembled WGS sequence"/>
</dbReference>
<feature type="transmembrane region" description="Helical" evidence="6">
    <location>
        <begin position="374"/>
        <end position="394"/>
    </location>
</feature>
<gene>
    <name evidence="8" type="ORF">PBS001_LOCUS2138</name>
</gene>
<keyword evidence="3 6" id="KW-0812">Transmembrane</keyword>
<dbReference type="PROSITE" id="PS50850">
    <property type="entry name" value="MFS"/>
    <property type="match status" value="1"/>
</dbReference>
<feature type="transmembrane region" description="Helical" evidence="6">
    <location>
        <begin position="145"/>
        <end position="168"/>
    </location>
</feature>
<dbReference type="EMBL" id="CAKLCB010000111">
    <property type="protein sequence ID" value="CAH0515427.1"/>
    <property type="molecule type" value="Genomic_DNA"/>
</dbReference>
<keyword evidence="5 6" id="KW-0472">Membrane</keyword>
<accession>A0ABN8CR94</accession>
<evidence type="ECO:0000313" key="8">
    <source>
        <dbReference type="EMBL" id="CAH0515427.1"/>
    </source>
</evidence>
<dbReference type="PANTHER" id="PTHR23511">
    <property type="entry name" value="SYNAPTIC VESICLE GLYCOPROTEIN 2"/>
    <property type="match status" value="1"/>
</dbReference>
<dbReference type="InterPro" id="IPR020846">
    <property type="entry name" value="MFS_dom"/>
</dbReference>
<comment type="caution">
    <text evidence="8">The sequence shown here is derived from an EMBL/GenBank/DDBJ whole genome shotgun (WGS) entry which is preliminary data.</text>
</comment>
<evidence type="ECO:0000256" key="2">
    <source>
        <dbReference type="ARBA" id="ARBA00022448"/>
    </source>
</evidence>